<dbReference type="Pfam" id="PF11951">
    <property type="entry name" value="Fungal_trans_2"/>
    <property type="match status" value="1"/>
</dbReference>
<feature type="region of interest" description="Disordered" evidence="3">
    <location>
        <begin position="86"/>
        <end position="185"/>
    </location>
</feature>
<accession>A0ABP0ZG26</accession>
<dbReference type="Proteomes" id="UP001497383">
    <property type="component" value="Chromosome 2"/>
</dbReference>
<evidence type="ECO:0000256" key="1">
    <source>
        <dbReference type="ARBA" id="ARBA00004123"/>
    </source>
</evidence>
<evidence type="ECO:0000256" key="3">
    <source>
        <dbReference type="SAM" id="MobiDB-lite"/>
    </source>
</evidence>
<feature type="compositionally biased region" description="Polar residues" evidence="3">
    <location>
        <begin position="154"/>
        <end position="172"/>
    </location>
</feature>
<dbReference type="GeneID" id="92206528"/>
<evidence type="ECO:0000256" key="2">
    <source>
        <dbReference type="ARBA" id="ARBA00023242"/>
    </source>
</evidence>
<evidence type="ECO:0000313" key="6">
    <source>
        <dbReference type="Proteomes" id="UP001497383"/>
    </source>
</evidence>
<dbReference type="SUPFAM" id="SSF57701">
    <property type="entry name" value="Zn2/Cys6 DNA-binding domain"/>
    <property type="match status" value="1"/>
</dbReference>
<dbReference type="PROSITE" id="PS50048">
    <property type="entry name" value="ZN2_CY6_FUNGAL_2"/>
    <property type="match status" value="1"/>
</dbReference>
<gene>
    <name evidence="5" type="ORF">LODBEIA_P13320</name>
</gene>
<dbReference type="EMBL" id="OZ022406">
    <property type="protein sequence ID" value="CAK9436810.1"/>
    <property type="molecule type" value="Genomic_DNA"/>
</dbReference>
<feature type="domain" description="Zn(2)-C6 fungal-type" evidence="4">
    <location>
        <begin position="11"/>
        <end position="41"/>
    </location>
</feature>
<protein>
    <recommendedName>
        <fullName evidence="4">Zn(2)-C6 fungal-type domain-containing protein</fullName>
    </recommendedName>
</protein>
<evidence type="ECO:0000259" key="4">
    <source>
        <dbReference type="PROSITE" id="PS50048"/>
    </source>
</evidence>
<comment type="subcellular location">
    <subcellularLocation>
        <location evidence="1">Nucleus</location>
    </subcellularLocation>
</comment>
<proteinExistence type="predicted"/>
<feature type="compositionally biased region" description="Gly residues" evidence="3">
    <location>
        <begin position="174"/>
        <end position="183"/>
    </location>
</feature>
<dbReference type="CDD" id="cd00067">
    <property type="entry name" value="GAL4"/>
    <property type="match status" value="1"/>
</dbReference>
<sequence length="690" mass="78304">MRARRGYSKGGCRECKRLKRKCTEEKPSCKECIRLSKVCTYPEAGESVQRVSRKVMRENPKRFDKFETAKARRRAKPLTIQMYHGPEKHQKRTKTVAKETSPEDQKFSSVSSLERLYGRSFHSNSFPQSNMRSHSAQGESQAHTPSQFHHEPTATHSSTIQQQDVPQSSQFGFHQGGGGGGGDVDPNSLLLGDVYNNEDLSVLAADLNNLVNDIMFTSNISQHQEDFDQNLFDPYFNIPTVYVDDIPKHIPLDYINLKTDDERRYLKEFYDIFAMEILPFGAFDKNTGLYSNPIRDVIMKYAAGEPFLLSAVLSQGAKLESNKKSSTSKKDLENCGTYLSACLKLLGPALSRNRDKLVKDDLTSNIESILITVLLLTSSSATTEKQSWRPHLKGAKDIIVKATNRKIRSSKTLILCKLWFADFEILAGLSSDLGGTLRTKEEMDSVLNFDDEYVESVLRQSDLIQDNGFNVVSGYHKDCTPYFKTLCELVRQKRENERFLSEDSLEYLDLISGFHSQYMVTFFTRIPHTTAQTINGFITDSTNLMGSLQKIDGSTLRISWMDISQQAYSLAGLITVFTELLQNPAESTHVKHLVTKVVNLIRCFENTRDYMNMTFPYAFSMIQWPVAVAGTNCTERRHYPLIENFFGICCQLGSFNAKCTLERLKKLWALRESGQPVANVESDDFDKIAY</sequence>
<organism evidence="5 6">
    <name type="scientific">Lodderomyces beijingensis</name>
    <dbReference type="NCBI Taxonomy" id="1775926"/>
    <lineage>
        <taxon>Eukaryota</taxon>
        <taxon>Fungi</taxon>
        <taxon>Dikarya</taxon>
        <taxon>Ascomycota</taxon>
        <taxon>Saccharomycotina</taxon>
        <taxon>Pichiomycetes</taxon>
        <taxon>Debaryomycetaceae</taxon>
        <taxon>Candida/Lodderomyces clade</taxon>
        <taxon>Lodderomyces</taxon>
    </lineage>
</organism>
<feature type="compositionally biased region" description="Basic and acidic residues" evidence="3">
    <location>
        <begin position="96"/>
        <end position="106"/>
    </location>
</feature>
<dbReference type="InterPro" id="IPR001138">
    <property type="entry name" value="Zn2Cys6_DnaBD"/>
</dbReference>
<keyword evidence="6" id="KW-1185">Reference proteome</keyword>
<keyword evidence="2" id="KW-0539">Nucleus</keyword>
<dbReference type="PROSITE" id="PS00463">
    <property type="entry name" value="ZN2_CY6_FUNGAL_1"/>
    <property type="match status" value="1"/>
</dbReference>
<dbReference type="SMART" id="SM00066">
    <property type="entry name" value="GAL4"/>
    <property type="match status" value="1"/>
</dbReference>
<feature type="compositionally biased region" description="Polar residues" evidence="3">
    <location>
        <begin position="121"/>
        <end position="147"/>
    </location>
</feature>
<reference evidence="5 6" key="1">
    <citation type="submission" date="2024-03" db="EMBL/GenBank/DDBJ databases">
        <authorList>
            <person name="Brejova B."/>
        </authorList>
    </citation>
    <scope>NUCLEOTIDE SEQUENCE [LARGE SCALE GENOMIC DNA]</scope>
    <source>
        <strain evidence="5 6">CBS 14171</strain>
    </source>
</reference>
<evidence type="ECO:0000313" key="5">
    <source>
        <dbReference type="EMBL" id="CAK9436810.1"/>
    </source>
</evidence>
<dbReference type="Gene3D" id="4.10.240.10">
    <property type="entry name" value="Zn(2)-C6 fungal-type DNA-binding domain"/>
    <property type="match status" value="1"/>
</dbReference>
<dbReference type="InterPro" id="IPR021858">
    <property type="entry name" value="Fun_TF"/>
</dbReference>
<name>A0ABP0ZG26_9ASCO</name>
<dbReference type="InterPro" id="IPR036864">
    <property type="entry name" value="Zn2-C6_fun-type_DNA-bd_sf"/>
</dbReference>
<dbReference type="RefSeq" id="XP_066828270.1">
    <property type="nucleotide sequence ID" value="XM_066971209.1"/>
</dbReference>
<dbReference type="PANTHER" id="PTHR37534">
    <property type="entry name" value="TRANSCRIPTIONAL ACTIVATOR PROTEIN UGA3"/>
    <property type="match status" value="1"/>
</dbReference>
<dbReference type="Pfam" id="PF00172">
    <property type="entry name" value="Zn_clus"/>
    <property type="match status" value="1"/>
</dbReference>
<dbReference type="PANTHER" id="PTHR37534:SF49">
    <property type="entry name" value="LYSINE BIOSYNTHESIS REGULATORY PROTEIN LYS14"/>
    <property type="match status" value="1"/>
</dbReference>